<accession>A0A0C2HIT9</accession>
<dbReference type="Proteomes" id="UP000054047">
    <property type="component" value="Unassembled WGS sequence"/>
</dbReference>
<keyword evidence="3" id="KW-1185">Reference proteome</keyword>
<feature type="region of interest" description="Disordered" evidence="1">
    <location>
        <begin position="36"/>
        <end position="68"/>
    </location>
</feature>
<evidence type="ECO:0000313" key="3">
    <source>
        <dbReference type="Proteomes" id="UP000054047"/>
    </source>
</evidence>
<evidence type="ECO:0000256" key="1">
    <source>
        <dbReference type="SAM" id="MobiDB-lite"/>
    </source>
</evidence>
<dbReference type="AlphaFoldDB" id="A0A0C2HIT9"/>
<protein>
    <submittedName>
        <fullName evidence="2">Uncharacterized protein</fullName>
    </submittedName>
</protein>
<proteinExistence type="predicted"/>
<evidence type="ECO:0000313" key="2">
    <source>
        <dbReference type="EMBL" id="KIH69506.1"/>
    </source>
</evidence>
<feature type="compositionally biased region" description="Basic residues" evidence="1">
    <location>
        <begin position="55"/>
        <end position="68"/>
    </location>
</feature>
<dbReference type="EMBL" id="KN726145">
    <property type="protein sequence ID" value="KIH69506.1"/>
    <property type="molecule type" value="Genomic_DNA"/>
</dbReference>
<reference evidence="2 3" key="1">
    <citation type="submission" date="2013-12" db="EMBL/GenBank/DDBJ databases">
        <title>Draft genome of the parsitic nematode Ancylostoma duodenale.</title>
        <authorList>
            <person name="Mitreva M."/>
        </authorList>
    </citation>
    <scope>NUCLEOTIDE SEQUENCE [LARGE SCALE GENOMIC DNA]</scope>
    <source>
        <strain evidence="2 3">Zhejiang</strain>
    </source>
</reference>
<gene>
    <name evidence="2" type="ORF">ANCDUO_00145</name>
</gene>
<organism evidence="2 3">
    <name type="scientific">Ancylostoma duodenale</name>
    <dbReference type="NCBI Taxonomy" id="51022"/>
    <lineage>
        <taxon>Eukaryota</taxon>
        <taxon>Metazoa</taxon>
        <taxon>Ecdysozoa</taxon>
        <taxon>Nematoda</taxon>
        <taxon>Chromadorea</taxon>
        <taxon>Rhabditida</taxon>
        <taxon>Rhabditina</taxon>
        <taxon>Rhabditomorpha</taxon>
        <taxon>Strongyloidea</taxon>
        <taxon>Ancylostomatidae</taxon>
        <taxon>Ancylostomatinae</taxon>
        <taxon>Ancylostoma</taxon>
    </lineage>
</organism>
<sequence>MPLSATSKKTRIGLFNISPTAQRKPQGQKIIERRLSYDPQAGKPREPQATAANVRARKTVQRSYKRRP</sequence>
<name>A0A0C2HIT9_9BILA</name>